<organism evidence="2 3">
    <name type="scientific">Arthrobacter crystallopoietes BAB-32</name>
    <dbReference type="NCBI Taxonomy" id="1246476"/>
    <lineage>
        <taxon>Bacteria</taxon>
        <taxon>Bacillati</taxon>
        <taxon>Actinomycetota</taxon>
        <taxon>Actinomycetes</taxon>
        <taxon>Micrococcales</taxon>
        <taxon>Micrococcaceae</taxon>
        <taxon>Crystallibacter</taxon>
    </lineage>
</organism>
<evidence type="ECO:0000313" key="2">
    <source>
        <dbReference type="EMBL" id="EMY36115.1"/>
    </source>
</evidence>
<feature type="region of interest" description="Disordered" evidence="1">
    <location>
        <begin position="1"/>
        <end position="28"/>
    </location>
</feature>
<dbReference type="RefSeq" id="WP_005266262.1">
    <property type="nucleotide sequence ID" value="NZ_ANPE02000030.1"/>
</dbReference>
<proteinExistence type="predicted"/>
<evidence type="ECO:0000256" key="1">
    <source>
        <dbReference type="SAM" id="MobiDB-lite"/>
    </source>
</evidence>
<dbReference type="EMBL" id="ANPE02000030">
    <property type="protein sequence ID" value="EMY36115.1"/>
    <property type="molecule type" value="Genomic_DNA"/>
</dbReference>
<accession>N1V430</accession>
<name>N1V430_9MICC</name>
<gene>
    <name evidence="2" type="ORF">D477_000809</name>
</gene>
<keyword evidence="3" id="KW-1185">Reference proteome</keyword>
<sequence length="60" mass="6979">MCEPHRSEANGQGRRGRTPEQQARAERRVKVEAAKLRETLDRRLGRETPAWVIKLAREKV</sequence>
<dbReference type="Proteomes" id="UP000010729">
    <property type="component" value="Unassembled WGS sequence"/>
</dbReference>
<comment type="caution">
    <text evidence="2">The sequence shown here is derived from an EMBL/GenBank/DDBJ whole genome shotgun (WGS) entry which is preliminary data.</text>
</comment>
<reference evidence="2 3" key="1">
    <citation type="journal article" date="2013" name="Genome Announc.">
        <title>Draft Genome Sequence of Arthrobacter crystallopoietes Strain BAB-32, Revealing Genes for Bioremediation.</title>
        <authorList>
            <person name="Joshi M.N."/>
            <person name="Pandit A.S."/>
            <person name="Sharma A."/>
            <person name="Pandya R.V."/>
            <person name="Desai S.M."/>
            <person name="Saxena A.K."/>
            <person name="Bagatharia S.B."/>
        </authorList>
    </citation>
    <scope>NUCLEOTIDE SEQUENCE [LARGE SCALE GENOMIC DNA]</scope>
    <source>
        <strain evidence="2 3">BAB-32</strain>
    </source>
</reference>
<evidence type="ECO:0000313" key="3">
    <source>
        <dbReference type="Proteomes" id="UP000010729"/>
    </source>
</evidence>
<protein>
    <recommendedName>
        <fullName evidence="4">Transposase</fullName>
    </recommendedName>
</protein>
<dbReference type="AlphaFoldDB" id="N1V430"/>
<evidence type="ECO:0008006" key="4">
    <source>
        <dbReference type="Google" id="ProtNLM"/>
    </source>
</evidence>